<dbReference type="OrthoDB" id="9802281at2"/>
<evidence type="ECO:0000256" key="8">
    <source>
        <dbReference type="ARBA" id="ARBA00021872"/>
    </source>
</evidence>
<keyword evidence="12" id="KW-0584">Phenylalanine biosynthesis</keyword>
<dbReference type="Pfam" id="PF00800">
    <property type="entry name" value="PDT"/>
    <property type="match status" value="1"/>
</dbReference>
<evidence type="ECO:0000256" key="6">
    <source>
        <dbReference type="ARBA" id="ARBA00013147"/>
    </source>
</evidence>
<evidence type="ECO:0000256" key="2">
    <source>
        <dbReference type="ARBA" id="ARBA00002364"/>
    </source>
</evidence>
<dbReference type="Proteomes" id="UP000014227">
    <property type="component" value="Chromosome I"/>
</dbReference>
<dbReference type="InterPro" id="IPR036263">
    <property type="entry name" value="Chorismate_II_sf"/>
</dbReference>
<dbReference type="UniPathway" id="UPA00121">
    <property type="reaction ID" value="UER00345"/>
</dbReference>
<sequence>MSLPEWRKEIDQIDEQILHLLNRRAELARQIGHAKSRTRSHYFTPEREHTVFRRLVQMNPGPLEAQAVRAIYREIISACRALEKPLTVAFLGPEGTFSHLAGIARFGSSSEFVPVERIADVFAQVERGLCDYGVVPVENSWAGAVPETLDSFLNSNLRVVWEIYQPIYHNLLSRCTSLEEIKRLYSHFQPLAQCRQWLRNHLPHVEEIEASSTAKAAELASRDPESAAIATYLAAEKYDLPILCEHIEDDPTNRTRFLVLGYNEPEPTGKDKTSLIFTVPNRAGELAHALNAFEKYDVNLTMIETRPTRSAPWQYFFYVDLQGHVKDTAVSKALNLLKEHSLFVRVLGSYPEAS</sequence>
<evidence type="ECO:0000256" key="16">
    <source>
        <dbReference type="ARBA" id="ARBA00031175"/>
    </source>
</evidence>
<dbReference type="GO" id="GO:0004664">
    <property type="term" value="F:prephenate dehydratase activity"/>
    <property type="evidence" value="ECO:0007669"/>
    <property type="project" value="UniProtKB-EC"/>
</dbReference>
<feature type="domain" description="ACT" evidence="22">
    <location>
        <begin position="274"/>
        <end position="351"/>
    </location>
</feature>
<dbReference type="eggNOG" id="COG0077">
    <property type="taxonomic scope" value="Bacteria"/>
</dbReference>
<dbReference type="PATRIC" id="fig|1303518.3.peg.1920"/>
<evidence type="ECO:0000256" key="14">
    <source>
        <dbReference type="ARBA" id="ARBA00023239"/>
    </source>
</evidence>
<dbReference type="AlphaFoldDB" id="S0EYT1"/>
<dbReference type="InterPro" id="IPR002912">
    <property type="entry name" value="ACT_dom"/>
</dbReference>
<dbReference type="InterPro" id="IPR008242">
    <property type="entry name" value="Chor_mutase/pphenate_deHydtase"/>
</dbReference>
<dbReference type="HOGENOM" id="CLU_035008_0_1_0"/>
<dbReference type="Pfam" id="PF01842">
    <property type="entry name" value="ACT"/>
    <property type="match status" value="1"/>
</dbReference>
<comment type="catalytic activity">
    <reaction evidence="1">
        <text>chorismate = prephenate</text>
        <dbReference type="Rhea" id="RHEA:13897"/>
        <dbReference type="ChEBI" id="CHEBI:29748"/>
        <dbReference type="ChEBI" id="CHEBI:29934"/>
        <dbReference type="EC" id="5.4.99.5"/>
    </reaction>
</comment>
<reference evidence="24" key="1">
    <citation type="submission" date="2013-03" db="EMBL/GenBank/DDBJ databases">
        <title>Genome sequence of Chthonomonas calidirosea, the first sequenced genome from the Armatimonadetes phylum (formally candidate division OP10).</title>
        <authorList>
            <person name="Lee K.C.Y."/>
            <person name="Morgan X.C."/>
            <person name="Dunfield P.F."/>
            <person name="Tamas I."/>
            <person name="Houghton K.M."/>
            <person name="Vyssotski M."/>
            <person name="Ryan J.L.J."/>
            <person name="Lagutin K."/>
            <person name="McDonald I.R."/>
            <person name="Stott M.B."/>
        </authorList>
    </citation>
    <scope>NUCLEOTIDE SEQUENCE [LARGE SCALE GENOMIC DNA]</scope>
    <source>
        <strain evidence="24">DSM 23976 / ICMP 18418 / T49</strain>
    </source>
</reference>
<dbReference type="Pfam" id="PF01817">
    <property type="entry name" value="CM_2"/>
    <property type="match status" value="1"/>
</dbReference>
<comment type="function">
    <text evidence="2">Catalyzes the Claisen rearrangement of chorismate to prephenate and the decarboxylation/dehydration of prephenate to phenylpyruvate.</text>
</comment>
<evidence type="ECO:0000256" key="19">
    <source>
        <dbReference type="PIRSR" id="PIRSR001500-2"/>
    </source>
</evidence>
<evidence type="ECO:0000313" key="24">
    <source>
        <dbReference type="Proteomes" id="UP000014227"/>
    </source>
</evidence>
<dbReference type="GO" id="GO:0004106">
    <property type="term" value="F:chorismate mutase activity"/>
    <property type="evidence" value="ECO:0007669"/>
    <property type="project" value="UniProtKB-EC"/>
</dbReference>
<evidence type="ECO:0000256" key="18">
    <source>
        <dbReference type="ARBA" id="ARBA00047848"/>
    </source>
</evidence>
<name>S0EYT1_CHTCT</name>
<dbReference type="NCBIfam" id="TIGR01807">
    <property type="entry name" value="CM_P2"/>
    <property type="match status" value="1"/>
</dbReference>
<comment type="subcellular location">
    <subcellularLocation>
        <location evidence="3">Cytoplasm</location>
    </subcellularLocation>
</comment>
<dbReference type="SUPFAM" id="SSF55021">
    <property type="entry name" value="ACT-like"/>
    <property type="match status" value="1"/>
</dbReference>
<evidence type="ECO:0000313" key="23">
    <source>
        <dbReference type="EMBL" id="CCW35671.1"/>
    </source>
</evidence>
<dbReference type="SUPFAM" id="SSF48600">
    <property type="entry name" value="Chorismate mutase II"/>
    <property type="match status" value="1"/>
</dbReference>
<keyword evidence="11" id="KW-0057">Aromatic amino acid biosynthesis</keyword>
<dbReference type="GO" id="GO:0005737">
    <property type="term" value="C:cytoplasm"/>
    <property type="evidence" value="ECO:0007669"/>
    <property type="project" value="UniProtKB-SubCell"/>
</dbReference>
<dbReference type="InterPro" id="IPR045865">
    <property type="entry name" value="ACT-like_dom_sf"/>
</dbReference>
<dbReference type="PROSITE" id="PS00857">
    <property type="entry name" value="PREPHENATE_DEHYDR_1"/>
    <property type="match status" value="1"/>
</dbReference>
<dbReference type="PIRSF" id="PIRSF001500">
    <property type="entry name" value="Chor_mut_pdt_Ppr"/>
    <property type="match status" value="1"/>
</dbReference>
<accession>S0EYT1</accession>
<dbReference type="PANTHER" id="PTHR21022">
    <property type="entry name" value="PREPHENATE DEHYDRATASE P PROTEIN"/>
    <property type="match status" value="1"/>
</dbReference>
<dbReference type="GO" id="GO:0046417">
    <property type="term" value="P:chorismate metabolic process"/>
    <property type="evidence" value="ECO:0007669"/>
    <property type="project" value="InterPro"/>
</dbReference>
<dbReference type="PROSITE" id="PS51168">
    <property type="entry name" value="CHORISMATE_MUT_2"/>
    <property type="match status" value="1"/>
</dbReference>
<dbReference type="Gene3D" id="3.40.190.10">
    <property type="entry name" value="Periplasmic binding protein-like II"/>
    <property type="match status" value="2"/>
</dbReference>
<evidence type="ECO:0000256" key="5">
    <source>
        <dbReference type="ARBA" id="ARBA00004817"/>
    </source>
</evidence>
<dbReference type="STRING" id="454171.CP488_02230"/>
<organism evidence="23 24">
    <name type="scientific">Chthonomonas calidirosea (strain DSM 23976 / ICMP 18418 / T49)</name>
    <dbReference type="NCBI Taxonomy" id="1303518"/>
    <lineage>
        <taxon>Bacteria</taxon>
        <taxon>Bacillati</taxon>
        <taxon>Armatimonadota</taxon>
        <taxon>Chthonomonadia</taxon>
        <taxon>Chthonomonadales</taxon>
        <taxon>Chthonomonadaceae</taxon>
        <taxon>Chthonomonas</taxon>
    </lineage>
</organism>
<evidence type="ECO:0000256" key="11">
    <source>
        <dbReference type="ARBA" id="ARBA00023141"/>
    </source>
</evidence>
<dbReference type="PANTHER" id="PTHR21022:SF19">
    <property type="entry name" value="PREPHENATE DEHYDRATASE-RELATED"/>
    <property type="match status" value="1"/>
</dbReference>
<keyword evidence="24" id="KW-1185">Reference proteome</keyword>
<evidence type="ECO:0000256" key="1">
    <source>
        <dbReference type="ARBA" id="ARBA00000824"/>
    </source>
</evidence>
<evidence type="ECO:0000256" key="17">
    <source>
        <dbReference type="ARBA" id="ARBA00031520"/>
    </source>
</evidence>
<dbReference type="PROSITE" id="PS51171">
    <property type="entry name" value="PREPHENATE_DEHYDR_3"/>
    <property type="match status" value="1"/>
</dbReference>
<dbReference type="InParanoid" id="S0EYT1"/>
<evidence type="ECO:0000256" key="9">
    <source>
        <dbReference type="ARBA" id="ARBA00022490"/>
    </source>
</evidence>
<dbReference type="FunCoup" id="S0EYT1">
    <property type="interactions" value="318"/>
</dbReference>
<dbReference type="RefSeq" id="WP_016483197.1">
    <property type="nucleotide sequence ID" value="NC_021487.1"/>
</dbReference>
<evidence type="ECO:0000256" key="10">
    <source>
        <dbReference type="ARBA" id="ARBA00022605"/>
    </source>
</evidence>
<evidence type="ECO:0000259" key="22">
    <source>
        <dbReference type="PROSITE" id="PS51671"/>
    </source>
</evidence>
<evidence type="ECO:0000256" key="7">
    <source>
        <dbReference type="ARBA" id="ARBA00014401"/>
    </source>
</evidence>
<dbReference type="PROSITE" id="PS51671">
    <property type="entry name" value="ACT"/>
    <property type="match status" value="1"/>
</dbReference>
<evidence type="ECO:0000256" key="15">
    <source>
        <dbReference type="ARBA" id="ARBA00023268"/>
    </source>
</evidence>
<dbReference type="GO" id="GO:0009094">
    <property type="term" value="P:L-phenylalanine biosynthetic process"/>
    <property type="evidence" value="ECO:0007669"/>
    <property type="project" value="UniProtKB-UniPathway"/>
</dbReference>
<dbReference type="UniPathway" id="UPA00120">
    <property type="reaction ID" value="UER00203"/>
</dbReference>
<feature type="domain" description="Prephenate dehydratase" evidence="21">
    <location>
        <begin position="87"/>
        <end position="262"/>
    </location>
</feature>
<comment type="pathway">
    <text evidence="5">Metabolic intermediate biosynthesis; prephenate biosynthesis; prephenate from chorismate: step 1/1.</text>
</comment>
<dbReference type="eggNOG" id="COG1605">
    <property type="taxonomic scope" value="Bacteria"/>
</dbReference>
<dbReference type="CDD" id="cd04905">
    <property type="entry name" value="ACT_CM-PDT"/>
    <property type="match status" value="1"/>
</dbReference>
<keyword evidence="14 23" id="KW-0456">Lyase</keyword>
<keyword evidence="10" id="KW-0028">Amino-acid biosynthesis</keyword>
<dbReference type="FunFam" id="3.30.70.260:FF:000012">
    <property type="entry name" value="Prephenate dehydratase"/>
    <property type="match status" value="1"/>
</dbReference>
<dbReference type="NCBIfam" id="NF008865">
    <property type="entry name" value="PRK11898.1"/>
    <property type="match status" value="1"/>
</dbReference>
<feature type="domain" description="Chorismate mutase" evidence="20">
    <location>
        <begin position="1"/>
        <end position="87"/>
    </location>
</feature>
<gene>
    <name evidence="23" type="ORF">CCALI_01860</name>
</gene>
<evidence type="ECO:0000256" key="4">
    <source>
        <dbReference type="ARBA" id="ARBA00004741"/>
    </source>
</evidence>
<keyword evidence="15" id="KW-0511">Multifunctional enzyme</keyword>
<feature type="site" description="Essential for prephenate dehydratase activity" evidence="19">
    <location>
        <position position="255"/>
    </location>
</feature>
<dbReference type="CDD" id="cd13630">
    <property type="entry name" value="PBP2_PDT_1"/>
    <property type="match status" value="1"/>
</dbReference>
<evidence type="ECO:0000259" key="21">
    <source>
        <dbReference type="PROSITE" id="PS51171"/>
    </source>
</evidence>
<comment type="catalytic activity">
    <reaction evidence="18">
        <text>prephenate + H(+) = 3-phenylpyruvate + CO2 + H2O</text>
        <dbReference type="Rhea" id="RHEA:21648"/>
        <dbReference type="ChEBI" id="CHEBI:15377"/>
        <dbReference type="ChEBI" id="CHEBI:15378"/>
        <dbReference type="ChEBI" id="CHEBI:16526"/>
        <dbReference type="ChEBI" id="CHEBI:18005"/>
        <dbReference type="ChEBI" id="CHEBI:29934"/>
        <dbReference type="EC" id="4.2.1.51"/>
    </reaction>
</comment>
<dbReference type="EMBL" id="HF951689">
    <property type="protein sequence ID" value="CCW35671.1"/>
    <property type="molecule type" value="Genomic_DNA"/>
</dbReference>
<proteinExistence type="predicted"/>
<dbReference type="InterPro" id="IPR018528">
    <property type="entry name" value="Preph_deHydtase_CS"/>
</dbReference>
<dbReference type="InterPro" id="IPR002701">
    <property type="entry name" value="CM_II_prokaryot"/>
</dbReference>
<comment type="pathway">
    <text evidence="4">Amino-acid biosynthesis; L-phenylalanine biosynthesis; phenylpyruvate from prephenate: step 1/1.</text>
</comment>
<dbReference type="InterPro" id="IPR036979">
    <property type="entry name" value="CM_dom_sf"/>
</dbReference>
<dbReference type="Gene3D" id="1.20.59.10">
    <property type="entry name" value="Chorismate mutase"/>
    <property type="match status" value="1"/>
</dbReference>
<evidence type="ECO:0000256" key="12">
    <source>
        <dbReference type="ARBA" id="ARBA00023222"/>
    </source>
</evidence>
<dbReference type="InterPro" id="IPR010957">
    <property type="entry name" value="G/b/e-P-prot_chorismate_mutase"/>
</dbReference>
<keyword evidence="13 23" id="KW-0413">Isomerase</keyword>
<dbReference type="InterPro" id="IPR001086">
    <property type="entry name" value="Preph_deHydtase"/>
</dbReference>
<evidence type="ECO:0000256" key="13">
    <source>
        <dbReference type="ARBA" id="ARBA00023235"/>
    </source>
</evidence>
<dbReference type="SMART" id="SM00830">
    <property type="entry name" value="CM_2"/>
    <property type="match status" value="1"/>
</dbReference>
<evidence type="ECO:0000256" key="3">
    <source>
        <dbReference type="ARBA" id="ARBA00004496"/>
    </source>
</evidence>
<keyword evidence="9" id="KW-0963">Cytoplasm</keyword>
<dbReference type="EC" id="4.2.1.51" evidence="6"/>
<protein>
    <recommendedName>
        <fullName evidence="7">Bifunctional chorismate mutase/prephenate dehydratase</fullName>
        <ecNumber evidence="6">4.2.1.51</ecNumber>
    </recommendedName>
    <alternativeName>
        <fullName evidence="17">Chorismate mutase-prephenate dehydratase</fullName>
    </alternativeName>
    <alternativeName>
        <fullName evidence="8">Prephenate dehydratase</fullName>
    </alternativeName>
    <alternativeName>
        <fullName evidence="16">p-protein</fullName>
    </alternativeName>
</protein>
<dbReference type="FunFam" id="3.40.190.10:FF:000034">
    <property type="entry name" value="Chorismate mutase/prephenate dehydratase"/>
    <property type="match status" value="1"/>
</dbReference>
<evidence type="ECO:0000259" key="20">
    <source>
        <dbReference type="PROSITE" id="PS51168"/>
    </source>
</evidence>
<dbReference type="Gene3D" id="3.30.70.260">
    <property type="match status" value="1"/>
</dbReference>
<dbReference type="KEGG" id="ccz:CCALI_01860"/>
<dbReference type="SUPFAM" id="SSF53850">
    <property type="entry name" value="Periplasmic binding protein-like II"/>
    <property type="match status" value="1"/>
</dbReference>